<reference evidence="17 18" key="1">
    <citation type="submission" date="2020-07" db="EMBL/GenBank/DDBJ databases">
        <title>Fungal Genomes of the International Space Station.</title>
        <authorList>
            <person name="Seuylemezian A."/>
            <person name="Singh N.K."/>
            <person name="Wood J."/>
            <person name="Venkateswaran K."/>
        </authorList>
    </citation>
    <scope>NUCLEOTIDE SEQUENCE [LARGE SCALE GENOMIC DNA]</scope>
    <source>
        <strain evidence="17 18">PL-B2</strain>
    </source>
</reference>
<evidence type="ECO:0000313" key="18">
    <source>
        <dbReference type="Proteomes" id="UP000769780"/>
    </source>
</evidence>
<dbReference type="Gene3D" id="1.10.287.130">
    <property type="match status" value="1"/>
</dbReference>
<feature type="coiled-coil region" evidence="14">
    <location>
        <begin position="81"/>
        <end position="166"/>
    </location>
</feature>
<evidence type="ECO:0000256" key="6">
    <source>
        <dbReference type="ARBA" id="ARBA00022679"/>
    </source>
</evidence>
<feature type="transmembrane region" description="Helical" evidence="15">
    <location>
        <begin position="412"/>
        <end position="432"/>
    </location>
</feature>
<evidence type="ECO:0000256" key="5">
    <source>
        <dbReference type="ARBA" id="ARBA00022553"/>
    </source>
</evidence>
<dbReference type="RefSeq" id="WP_221873711.1">
    <property type="nucleotide sequence ID" value="NZ_JACWFH010000012.1"/>
</dbReference>
<name>A0ABS7K5G8_9BACI</name>
<dbReference type="Proteomes" id="UP000769780">
    <property type="component" value="Unassembled WGS sequence"/>
</dbReference>
<keyword evidence="18" id="KW-1185">Reference proteome</keyword>
<feature type="transmembrane region" description="Helical" evidence="15">
    <location>
        <begin position="12"/>
        <end position="30"/>
    </location>
</feature>
<organism evidence="17 18">
    <name type="scientific">Mesobacillus maritimus</name>
    <dbReference type="NCBI Taxonomy" id="1643336"/>
    <lineage>
        <taxon>Bacteria</taxon>
        <taxon>Bacillati</taxon>
        <taxon>Bacillota</taxon>
        <taxon>Bacilli</taxon>
        <taxon>Bacillales</taxon>
        <taxon>Bacillaceae</taxon>
        <taxon>Mesobacillus</taxon>
    </lineage>
</organism>
<dbReference type="InterPro" id="IPR005467">
    <property type="entry name" value="His_kinase_dom"/>
</dbReference>
<evidence type="ECO:0000256" key="10">
    <source>
        <dbReference type="ARBA" id="ARBA00022840"/>
    </source>
</evidence>
<protein>
    <recommendedName>
        <fullName evidence="3">histidine kinase</fullName>
        <ecNumber evidence="3">2.7.13.3</ecNumber>
    </recommendedName>
</protein>
<proteinExistence type="predicted"/>
<evidence type="ECO:0000256" key="12">
    <source>
        <dbReference type="ARBA" id="ARBA00023012"/>
    </source>
</evidence>
<feature type="transmembrane region" description="Helical" evidence="15">
    <location>
        <begin position="342"/>
        <end position="364"/>
    </location>
</feature>
<feature type="transmembrane region" description="Helical" evidence="15">
    <location>
        <begin position="313"/>
        <end position="336"/>
    </location>
</feature>
<dbReference type="InterPro" id="IPR036097">
    <property type="entry name" value="HisK_dim/P_sf"/>
</dbReference>
<keyword evidence="14" id="KW-0175">Coiled coil</keyword>
<dbReference type="SUPFAM" id="SSF47384">
    <property type="entry name" value="Homodimeric domain of signal transducing histidine kinase"/>
    <property type="match status" value="1"/>
</dbReference>
<dbReference type="SUPFAM" id="SSF55874">
    <property type="entry name" value="ATPase domain of HSP90 chaperone/DNA topoisomerase II/histidine kinase"/>
    <property type="match status" value="1"/>
</dbReference>
<evidence type="ECO:0000256" key="2">
    <source>
        <dbReference type="ARBA" id="ARBA00004651"/>
    </source>
</evidence>
<dbReference type="InterPro" id="IPR050398">
    <property type="entry name" value="HssS/ArlS-like"/>
</dbReference>
<dbReference type="InterPro" id="IPR036890">
    <property type="entry name" value="HATPase_C_sf"/>
</dbReference>
<keyword evidence="7 15" id="KW-0812">Transmembrane</keyword>
<keyword evidence="4" id="KW-1003">Cell membrane</keyword>
<keyword evidence="6" id="KW-0808">Transferase</keyword>
<feature type="transmembrane region" description="Helical" evidence="15">
    <location>
        <begin position="273"/>
        <end position="292"/>
    </location>
</feature>
<evidence type="ECO:0000313" key="17">
    <source>
        <dbReference type="EMBL" id="MBY0097502.1"/>
    </source>
</evidence>
<comment type="catalytic activity">
    <reaction evidence="1">
        <text>ATP + protein L-histidine = ADP + protein N-phospho-L-histidine.</text>
        <dbReference type="EC" id="2.7.13.3"/>
    </reaction>
</comment>
<evidence type="ECO:0000256" key="11">
    <source>
        <dbReference type="ARBA" id="ARBA00022989"/>
    </source>
</evidence>
<dbReference type="CDD" id="cd00082">
    <property type="entry name" value="HisKA"/>
    <property type="match status" value="1"/>
</dbReference>
<comment type="caution">
    <text evidence="17">The sequence shown here is derived from an EMBL/GenBank/DDBJ whole genome shotgun (WGS) entry which is preliminary data.</text>
</comment>
<dbReference type="PANTHER" id="PTHR45528">
    <property type="entry name" value="SENSOR HISTIDINE KINASE CPXA"/>
    <property type="match status" value="1"/>
</dbReference>
<evidence type="ECO:0000256" key="3">
    <source>
        <dbReference type="ARBA" id="ARBA00012438"/>
    </source>
</evidence>
<dbReference type="PANTHER" id="PTHR45528:SF1">
    <property type="entry name" value="SENSOR HISTIDINE KINASE CPXA"/>
    <property type="match status" value="1"/>
</dbReference>
<keyword evidence="12" id="KW-0902">Two-component regulatory system</keyword>
<dbReference type="SMART" id="SM00387">
    <property type="entry name" value="HATPase_c"/>
    <property type="match status" value="1"/>
</dbReference>
<evidence type="ECO:0000256" key="14">
    <source>
        <dbReference type="SAM" id="Coils"/>
    </source>
</evidence>
<dbReference type="EMBL" id="JACWFH010000012">
    <property type="protein sequence ID" value="MBY0097502.1"/>
    <property type="molecule type" value="Genomic_DNA"/>
</dbReference>
<evidence type="ECO:0000256" key="9">
    <source>
        <dbReference type="ARBA" id="ARBA00022777"/>
    </source>
</evidence>
<keyword evidence="8" id="KW-0547">Nucleotide-binding</keyword>
<comment type="subcellular location">
    <subcellularLocation>
        <location evidence="2">Cell membrane</location>
        <topology evidence="2">Multi-pass membrane protein</topology>
    </subcellularLocation>
</comment>
<dbReference type="Pfam" id="PF00512">
    <property type="entry name" value="HisKA"/>
    <property type="match status" value="1"/>
</dbReference>
<sequence>MATKSRNKLIKLFVFIFLLTYGISGIFMTITSGGNYIKNYYETEEFRQEYYQFVDLLGIFELKNLSKEEVKKAISVSAEEIEEHRTHYGDLASQIENIEEQYRYRIEEAEEANKEIADVYREERDKKIADITENFKNDDHVRAKIVKEKEEQLDDYFQQIEGYRSQFLLYEDSFKYYLKNKKSGEVITNLAGVEDKPVEELLNKQNTNFIQYYPSKGSGYLTGNENFVYGEYNDVILEVYKGQTFEGVIGVPKTKTANNVVSGWAKDYEKRQIMMLVFVSTSLIALILSWFLRKWASIPMEIERKLVDFYVRIPIDVRVILIGITAIFVLISFFFISDSMLYFQLGDEVVAILIASILVFILHFQGKWLLRDWPEGTDPQWKNGEQLRHEWKQSLVSKFYLLLKEFFLNRSIGMQMTILLSFVFLLGASIVIVVIEPVFVLVLGVLLVTGVIALIVIMKFTGYFNKIVANTDELASGRLGADLPVEGKSILARLAANINILKHGVKQSKNEQAKSERLKSELITNVSHDLRTPLTSIITYSELLKTPDLSEADRAAYIEIIDSKSKRLKVLIDDLFEASKMASGSVELVKEKVDLVQLLQQALAEHNGAFENAGLQLRIVTPEKAVYAMVDGQKLWRVFDNLIGNILKYSLENTRVYITLNQNDGESIITFKNVTKYELSENVDELYERFKRGDESRNTDGSGLGLAIAKSIIDLHEGEMNIDVDGDLFKVTITLDSLQ</sequence>
<dbReference type="EC" id="2.7.13.3" evidence="3"/>
<evidence type="ECO:0000256" key="13">
    <source>
        <dbReference type="ARBA" id="ARBA00023136"/>
    </source>
</evidence>
<dbReference type="SMART" id="SM00388">
    <property type="entry name" value="HisKA"/>
    <property type="match status" value="1"/>
</dbReference>
<keyword evidence="5" id="KW-0597">Phosphoprotein</keyword>
<evidence type="ECO:0000256" key="7">
    <source>
        <dbReference type="ARBA" id="ARBA00022692"/>
    </source>
</evidence>
<keyword evidence="9" id="KW-0418">Kinase</keyword>
<dbReference type="InterPro" id="IPR003661">
    <property type="entry name" value="HisK_dim/P_dom"/>
</dbReference>
<accession>A0ABS7K5G8</accession>
<keyword evidence="10" id="KW-0067">ATP-binding</keyword>
<feature type="domain" description="Histidine kinase" evidence="16">
    <location>
        <begin position="525"/>
        <end position="739"/>
    </location>
</feature>
<feature type="transmembrane region" description="Helical" evidence="15">
    <location>
        <begin position="438"/>
        <end position="457"/>
    </location>
</feature>
<evidence type="ECO:0000259" key="16">
    <source>
        <dbReference type="PROSITE" id="PS50109"/>
    </source>
</evidence>
<gene>
    <name evidence="17" type="ORF">H0185_11910</name>
</gene>
<evidence type="ECO:0000256" key="8">
    <source>
        <dbReference type="ARBA" id="ARBA00022741"/>
    </source>
</evidence>
<dbReference type="InterPro" id="IPR003594">
    <property type="entry name" value="HATPase_dom"/>
</dbReference>
<dbReference type="Pfam" id="PF02518">
    <property type="entry name" value="HATPase_c"/>
    <property type="match status" value="1"/>
</dbReference>
<evidence type="ECO:0000256" key="1">
    <source>
        <dbReference type="ARBA" id="ARBA00000085"/>
    </source>
</evidence>
<evidence type="ECO:0000256" key="4">
    <source>
        <dbReference type="ARBA" id="ARBA00022475"/>
    </source>
</evidence>
<evidence type="ECO:0000256" key="15">
    <source>
        <dbReference type="SAM" id="Phobius"/>
    </source>
</evidence>
<keyword evidence="11 15" id="KW-1133">Transmembrane helix</keyword>
<keyword evidence="13 15" id="KW-0472">Membrane</keyword>
<dbReference type="Gene3D" id="3.30.565.10">
    <property type="entry name" value="Histidine kinase-like ATPase, C-terminal domain"/>
    <property type="match status" value="1"/>
</dbReference>
<dbReference type="PROSITE" id="PS50109">
    <property type="entry name" value="HIS_KIN"/>
    <property type="match status" value="1"/>
</dbReference>